<dbReference type="GeneTree" id="ENSGT00940000157477"/>
<feature type="domain" description="Tetrahydrofolate dehydrogenase/cyclohydrolase catalytic" evidence="10">
    <location>
        <begin position="72"/>
        <end position="173"/>
    </location>
</feature>
<evidence type="ECO:0000256" key="6">
    <source>
        <dbReference type="ARBA" id="ARBA00022563"/>
    </source>
</evidence>
<dbReference type="HAMAP" id="MF_01543">
    <property type="entry name" value="FTHFS"/>
    <property type="match status" value="1"/>
</dbReference>
<protein>
    <recommendedName>
        <fullName evidence="5">formate--tetrahydrofolate ligase</fullName>
        <ecNumber evidence="5">6.3.4.3</ecNumber>
    </recommendedName>
</protein>
<dbReference type="SUPFAM" id="SSF53223">
    <property type="entry name" value="Aminoacid dehydrogenase-like, N-terminal domain"/>
    <property type="match status" value="1"/>
</dbReference>
<dbReference type="EC" id="6.3.4.3" evidence="5"/>
<reference evidence="11" key="1">
    <citation type="submission" date="2025-08" db="UniProtKB">
        <authorList>
            <consortium name="Ensembl"/>
        </authorList>
    </citation>
    <scope>IDENTIFICATION</scope>
</reference>
<evidence type="ECO:0000256" key="2">
    <source>
        <dbReference type="ARBA" id="ARBA00005559"/>
    </source>
</evidence>
<evidence type="ECO:0000259" key="10">
    <source>
        <dbReference type="Pfam" id="PF00763"/>
    </source>
</evidence>
<dbReference type="GO" id="GO:0005524">
    <property type="term" value="F:ATP binding"/>
    <property type="evidence" value="ECO:0007669"/>
    <property type="project" value="UniProtKB-KW"/>
</dbReference>
<dbReference type="FunFam" id="1.10.8.770:FF:000001">
    <property type="entry name" value="Methylenetetrahydrofolate dehydrogenase (NADP+ dependent) 1 like"/>
    <property type="match status" value="1"/>
</dbReference>
<dbReference type="InterPro" id="IPR000559">
    <property type="entry name" value="Formate_THF_ligase"/>
</dbReference>
<evidence type="ECO:0000313" key="12">
    <source>
        <dbReference type="Proteomes" id="UP000264840"/>
    </source>
</evidence>
<dbReference type="GO" id="GO:0035999">
    <property type="term" value="P:tetrahydrofolate interconversion"/>
    <property type="evidence" value="ECO:0007669"/>
    <property type="project" value="UniProtKB-UniPathway"/>
</dbReference>
<accession>A0A3Q2WK60</accession>
<dbReference type="AlphaFoldDB" id="A0A3Q2WK60"/>
<dbReference type="FunFam" id="3.10.410.10:FF:000001">
    <property type="entry name" value="Putative formate--tetrahydrofolate ligase"/>
    <property type="match status" value="1"/>
</dbReference>
<evidence type="ECO:0000313" key="11">
    <source>
        <dbReference type="Ensembl" id="ENSHBUP00000026101.1"/>
    </source>
</evidence>
<dbReference type="Gene3D" id="3.10.410.10">
    <property type="entry name" value="Formyltetrahydrofolate synthetase, domain 3"/>
    <property type="match status" value="1"/>
</dbReference>
<dbReference type="InterPro" id="IPR000672">
    <property type="entry name" value="THF_DH/CycHdrlase"/>
</dbReference>
<sequence>MKLALIRSACMSLRAHQVRPGSRFTGFSRRCLPIGITSSRLSLRAASATSSTGTNPKLTGNFGVVFSCRKVVQSTREAIVTLQKRNPAIQPLLAILQAGEDDSMLEINKKMAVKIGLNITQICLVKECSEDDIVEELLKLNDDPKVHGIYLHLPPASITSRVLNTLKPEKDIEGISDLNMGRLIRGDLSKGFVPPLASAVLDLLENHDAPLEGKTVLLVGGEGPLQLAVQCLIERSRMVTLKSHWSSKSLQEQVMQADAVVLLDVGNMYVPPTWIRPGAAIIYCKPALEKGIALYVVLTAAYRTQNVVRSCSRWLKGQEYRPWHLRSLKLQPLTPVPSDLEISRAQIPKPVDQLAEEIGLLPEELEAYGRSKAKVRLSVLERLQSQPNGKYILVAGITPTPLGEGKSTVTVGLVQALSAHLKLNSFACLRQPSQGPTFGVKGGAAGGGYAQVIPMEEFNLHLTGDIHAITAANNLVAAAIDARMLHEATQSDKALFNRLVPSVNGVRKFSPIQISRLQRLGIRKTDPASLTPEEINAFVRLDLDPSKITWQRVVDTNDRFLRKITVGQASSEKGQIRETGFDIAVASEIMAILALADSLGDMKNRLARMVVGTSRSEQPITAEDLGVSGALAVLMKDAIKPTLMQTLEVRPVHINHTNPFNVKAHCSISIFIVTEAGFGADIGMEKFFNIKCRASGLRPSVVVLVATVRALKMHGGGPNVSAGAPLPREYTDENLSLVAGGCRSNLRKQIQIAHLYIFLKIANCKTDTQAEIDLVCQIAKECGASDALPCNHWAQGGRGCSELAQAVKEAASKPSDYQFLYNTEMSIVEKIRTIAQRVYGADDIELSPEAKTKTDYYHQQGYGSLPICMAKTHLSLSHMPDKKGAPTGFVLPIRDVRASIGAGFIYPLVGTMSTMPGLPTRPCFYDIDLDPVTEEITGLF</sequence>
<dbReference type="Gene3D" id="3.40.50.300">
    <property type="entry name" value="P-loop containing nucleotide triphosphate hydrolases"/>
    <property type="match status" value="2"/>
</dbReference>
<dbReference type="SUPFAM" id="SSF52540">
    <property type="entry name" value="P-loop containing nucleoside triphosphate hydrolases"/>
    <property type="match status" value="1"/>
</dbReference>
<keyword evidence="6" id="KW-0554">One-carbon metabolism</keyword>
<keyword evidence="8" id="KW-0547">Nucleotide-binding</keyword>
<dbReference type="GO" id="GO:0004477">
    <property type="term" value="F:methenyltetrahydrofolate cyclohydrolase activity"/>
    <property type="evidence" value="ECO:0007669"/>
    <property type="project" value="TreeGrafter"/>
</dbReference>
<dbReference type="Pfam" id="PF00763">
    <property type="entry name" value="THF_DHG_CYH"/>
    <property type="match status" value="1"/>
</dbReference>
<dbReference type="Gene3D" id="3.40.50.720">
    <property type="entry name" value="NAD(P)-binding Rossmann-like Domain"/>
    <property type="match status" value="1"/>
</dbReference>
<reference evidence="11" key="2">
    <citation type="submission" date="2025-09" db="UniProtKB">
        <authorList>
            <consortium name="Ensembl"/>
        </authorList>
    </citation>
    <scope>IDENTIFICATION</scope>
</reference>
<comment type="pathway">
    <text evidence="1">One-carbon metabolism; tetrahydrofolate interconversion.</text>
</comment>
<dbReference type="Proteomes" id="UP000264840">
    <property type="component" value="Unplaced"/>
</dbReference>
<comment type="similarity">
    <text evidence="3">In the C-terminal section; belongs to the formate--tetrahydrofolate ligase family.</text>
</comment>
<dbReference type="GO" id="GO:0005829">
    <property type="term" value="C:cytosol"/>
    <property type="evidence" value="ECO:0007669"/>
    <property type="project" value="TreeGrafter"/>
</dbReference>
<keyword evidence="12" id="KW-1185">Reference proteome</keyword>
<dbReference type="InterPro" id="IPR020630">
    <property type="entry name" value="THF_DH/CycHdrlase_cat_dom"/>
</dbReference>
<dbReference type="InterPro" id="IPR020628">
    <property type="entry name" value="Formate_THF_ligase_CS"/>
</dbReference>
<comment type="subunit">
    <text evidence="4">Homodimer.</text>
</comment>
<dbReference type="PRINTS" id="PR00085">
    <property type="entry name" value="THFDHDRGNASE"/>
</dbReference>
<dbReference type="GO" id="GO:0004329">
    <property type="term" value="F:formate-tetrahydrofolate ligase activity"/>
    <property type="evidence" value="ECO:0007669"/>
    <property type="project" value="UniProtKB-EC"/>
</dbReference>
<organism evidence="11 12">
    <name type="scientific">Haplochromis burtoni</name>
    <name type="common">Burton's mouthbrooder</name>
    <name type="synonym">Chromis burtoni</name>
    <dbReference type="NCBI Taxonomy" id="8153"/>
    <lineage>
        <taxon>Eukaryota</taxon>
        <taxon>Metazoa</taxon>
        <taxon>Chordata</taxon>
        <taxon>Craniata</taxon>
        <taxon>Vertebrata</taxon>
        <taxon>Euteleostomi</taxon>
        <taxon>Actinopterygii</taxon>
        <taxon>Neopterygii</taxon>
        <taxon>Teleostei</taxon>
        <taxon>Neoteleostei</taxon>
        <taxon>Acanthomorphata</taxon>
        <taxon>Ovalentaria</taxon>
        <taxon>Cichlomorphae</taxon>
        <taxon>Cichliformes</taxon>
        <taxon>Cichlidae</taxon>
        <taxon>African cichlids</taxon>
        <taxon>Pseudocrenilabrinae</taxon>
        <taxon>Haplochromini</taxon>
        <taxon>Haplochromis</taxon>
    </lineage>
</organism>
<dbReference type="Ensembl" id="ENSHBUT00000004250.1">
    <property type="protein sequence ID" value="ENSHBUP00000026101.1"/>
    <property type="gene ID" value="ENSHBUG00000008807.1"/>
</dbReference>
<evidence type="ECO:0000256" key="4">
    <source>
        <dbReference type="ARBA" id="ARBA00011738"/>
    </source>
</evidence>
<dbReference type="UniPathway" id="UPA00193"/>
<dbReference type="PROSITE" id="PS00722">
    <property type="entry name" value="FTHFS_2"/>
    <property type="match status" value="1"/>
</dbReference>
<dbReference type="SUPFAM" id="SSF51735">
    <property type="entry name" value="NAD(P)-binding Rossmann-fold domains"/>
    <property type="match status" value="1"/>
</dbReference>
<dbReference type="PANTHER" id="PTHR48099:SF12">
    <property type="entry name" value="MONOFUNCTIONAL C1-TETRAHYDROFOLATE SYNTHASE, MITOCHONDRIAL"/>
    <property type="match status" value="1"/>
</dbReference>
<dbReference type="PROSITE" id="PS00721">
    <property type="entry name" value="FTHFS_1"/>
    <property type="match status" value="1"/>
</dbReference>
<evidence type="ECO:0000256" key="9">
    <source>
        <dbReference type="ARBA" id="ARBA00022840"/>
    </source>
</evidence>
<dbReference type="Gene3D" id="1.10.8.770">
    <property type="match status" value="1"/>
</dbReference>
<proteinExistence type="inferred from homology"/>
<evidence type="ECO:0000256" key="1">
    <source>
        <dbReference type="ARBA" id="ARBA00004777"/>
    </source>
</evidence>
<dbReference type="OMA" id="CKQIANI"/>
<evidence type="ECO:0000256" key="3">
    <source>
        <dbReference type="ARBA" id="ARBA00006985"/>
    </source>
</evidence>
<comment type="similarity">
    <text evidence="2">In the N-terminal section; belongs to the tetrahydrofolate dehydrogenase/cyclohydrolase family.</text>
</comment>
<keyword evidence="9" id="KW-0067">ATP-binding</keyword>
<dbReference type="InterPro" id="IPR027417">
    <property type="entry name" value="P-loop_NTPase"/>
</dbReference>
<dbReference type="GO" id="GO:0046394">
    <property type="term" value="P:carboxylic acid biosynthetic process"/>
    <property type="evidence" value="ECO:0007669"/>
    <property type="project" value="UniProtKB-ARBA"/>
</dbReference>
<evidence type="ECO:0000256" key="5">
    <source>
        <dbReference type="ARBA" id="ARBA00012295"/>
    </source>
</evidence>
<dbReference type="Gene3D" id="3.40.50.10860">
    <property type="entry name" value="Leucine Dehydrogenase, chain A, domain 1"/>
    <property type="match status" value="1"/>
</dbReference>
<dbReference type="GO" id="GO:0004488">
    <property type="term" value="F:methylenetetrahydrofolate dehydrogenase (NADP+) activity"/>
    <property type="evidence" value="ECO:0007669"/>
    <property type="project" value="InterPro"/>
</dbReference>
<dbReference type="FunFam" id="3.40.50.300:FF:000556">
    <property type="entry name" value="Methylenetetrahydrofolate dehydrogenase (NADP+ dependent) 1 like"/>
    <property type="match status" value="1"/>
</dbReference>
<dbReference type="PANTHER" id="PTHR48099">
    <property type="entry name" value="C-1-TETRAHYDROFOLATE SYNTHASE, CYTOPLASMIC-RELATED"/>
    <property type="match status" value="1"/>
</dbReference>
<evidence type="ECO:0000256" key="8">
    <source>
        <dbReference type="ARBA" id="ARBA00022741"/>
    </source>
</evidence>
<dbReference type="CDD" id="cd00477">
    <property type="entry name" value="FTHFS"/>
    <property type="match status" value="1"/>
</dbReference>
<dbReference type="Pfam" id="PF01268">
    <property type="entry name" value="FTHFS"/>
    <property type="match status" value="1"/>
</dbReference>
<dbReference type="STRING" id="8153.ENSHBUP00000026101"/>
<evidence type="ECO:0000256" key="7">
    <source>
        <dbReference type="ARBA" id="ARBA00022598"/>
    </source>
</evidence>
<keyword evidence="7" id="KW-0436">Ligase</keyword>
<dbReference type="InterPro" id="IPR046346">
    <property type="entry name" value="Aminoacid_DH-like_N_sf"/>
</dbReference>
<name>A0A3Q2WK60_HAPBU</name>
<dbReference type="InterPro" id="IPR036291">
    <property type="entry name" value="NAD(P)-bd_dom_sf"/>
</dbReference>